<comment type="caution">
    <text evidence="3">The sequence shown here is derived from an EMBL/GenBank/DDBJ whole genome shotgun (WGS) entry which is preliminary data.</text>
</comment>
<dbReference type="InterPro" id="IPR011604">
    <property type="entry name" value="PDDEXK-like_dom_sf"/>
</dbReference>
<dbReference type="GO" id="GO:0006281">
    <property type="term" value="P:DNA repair"/>
    <property type="evidence" value="ECO:0007669"/>
    <property type="project" value="UniProtKB-ARBA"/>
</dbReference>
<dbReference type="CDD" id="cd22343">
    <property type="entry name" value="PDDEXK_lambda_exonuclease-like"/>
    <property type="match status" value="1"/>
</dbReference>
<evidence type="ECO:0000259" key="2">
    <source>
        <dbReference type="Pfam" id="PF09588"/>
    </source>
</evidence>
<dbReference type="EMBL" id="JARPUR010000001">
    <property type="protein sequence ID" value="KAK4887166.1"/>
    <property type="molecule type" value="Genomic_DNA"/>
</dbReference>
<dbReference type="Gene3D" id="3.90.320.10">
    <property type="match status" value="1"/>
</dbReference>
<feature type="compositionally biased region" description="Polar residues" evidence="1">
    <location>
        <begin position="194"/>
        <end position="210"/>
    </location>
</feature>
<feature type="region of interest" description="Disordered" evidence="1">
    <location>
        <begin position="189"/>
        <end position="224"/>
    </location>
</feature>
<gene>
    <name evidence="3" type="ORF">RN001_003437</name>
</gene>
<evidence type="ECO:0000313" key="3">
    <source>
        <dbReference type="EMBL" id="KAK4887166.1"/>
    </source>
</evidence>
<dbReference type="PANTHER" id="PTHR46609">
    <property type="entry name" value="EXONUCLEASE, PHAGE-TYPE/RECB, C-TERMINAL DOMAIN-CONTAINING PROTEIN"/>
    <property type="match status" value="1"/>
</dbReference>
<dbReference type="AlphaFoldDB" id="A0AAN7PR50"/>
<reference evidence="4" key="1">
    <citation type="submission" date="2023-01" db="EMBL/GenBank/DDBJ databases">
        <title>Key to firefly adult light organ development and bioluminescence: homeobox transcription factors regulate luciferase expression and transportation to peroxisome.</title>
        <authorList>
            <person name="Fu X."/>
        </authorList>
    </citation>
    <scope>NUCLEOTIDE SEQUENCE [LARGE SCALE GENOMIC DNA]</scope>
</reference>
<dbReference type="InterPro" id="IPR019080">
    <property type="entry name" value="YqaJ_viral_recombinase"/>
</dbReference>
<dbReference type="PANTHER" id="PTHR46609:SF8">
    <property type="entry name" value="YQAJ VIRAL RECOMBINASE DOMAIN-CONTAINING PROTEIN"/>
    <property type="match status" value="1"/>
</dbReference>
<evidence type="ECO:0000256" key="1">
    <source>
        <dbReference type="SAM" id="MobiDB-lite"/>
    </source>
</evidence>
<proteinExistence type="predicted"/>
<dbReference type="SUPFAM" id="SSF52980">
    <property type="entry name" value="Restriction endonuclease-like"/>
    <property type="match status" value="1"/>
</dbReference>
<organism evidence="3 4">
    <name type="scientific">Aquatica leii</name>
    <dbReference type="NCBI Taxonomy" id="1421715"/>
    <lineage>
        <taxon>Eukaryota</taxon>
        <taxon>Metazoa</taxon>
        <taxon>Ecdysozoa</taxon>
        <taxon>Arthropoda</taxon>
        <taxon>Hexapoda</taxon>
        <taxon>Insecta</taxon>
        <taxon>Pterygota</taxon>
        <taxon>Neoptera</taxon>
        <taxon>Endopterygota</taxon>
        <taxon>Coleoptera</taxon>
        <taxon>Polyphaga</taxon>
        <taxon>Elateriformia</taxon>
        <taxon>Elateroidea</taxon>
        <taxon>Lampyridae</taxon>
        <taxon>Luciolinae</taxon>
        <taxon>Aquatica</taxon>
    </lineage>
</organism>
<dbReference type="InterPro" id="IPR051703">
    <property type="entry name" value="NF-kappa-B_Signaling_Reg"/>
</dbReference>
<protein>
    <recommendedName>
        <fullName evidence="2">YqaJ viral recombinase domain-containing protein</fullName>
    </recommendedName>
</protein>
<evidence type="ECO:0000313" key="4">
    <source>
        <dbReference type="Proteomes" id="UP001353858"/>
    </source>
</evidence>
<accession>A0AAN7PR50</accession>
<keyword evidence="4" id="KW-1185">Reference proteome</keyword>
<name>A0AAN7PR50_9COLE</name>
<dbReference type="Proteomes" id="UP001353858">
    <property type="component" value="Unassembled WGS sequence"/>
</dbReference>
<dbReference type="Pfam" id="PF09588">
    <property type="entry name" value="YqaJ"/>
    <property type="match status" value="1"/>
</dbReference>
<feature type="domain" description="YqaJ viral recombinase" evidence="2">
    <location>
        <begin position="84"/>
        <end position="197"/>
    </location>
</feature>
<sequence>MIKMLKQSAIVLHRAGRNNSIDSYNIVDNNMIHDYILNQAVQSVLMMELAAEDINYLCNGCAHMFNADDPYSIAITTFNSKTAWHVNRKYRVTGSRIYEIFTYKGSNWENKSEMYFNLKYFNTKYVSHGLKEEESAINEFTKHTSLHVEQIGLIISYSNKWLGYSPDGVIFEDITPVALLEIKCPYSEQKRNNHSSGQSRQGYSSNSHGSECSIGKMKTKPSNPKKDDVIAISYSKFNEIVGDNLMKKLQTVDNITKQNSEKFVALHKLWKKYGLGASINYAVTTQKNLVKTEFNDSSDNNNIKLFDIIEMPIVFASSPVTSSLYDELSTVTTVTNDNIFNNDINYILSTNTTERGIF</sequence>
<dbReference type="InterPro" id="IPR011335">
    <property type="entry name" value="Restrct_endonuc-II-like"/>
</dbReference>